<protein>
    <submittedName>
        <fullName evidence="1">Uncharacterized protein</fullName>
    </submittedName>
</protein>
<dbReference type="RefSeq" id="WP_380058846.1">
    <property type="nucleotide sequence ID" value="NZ_JBHSWB010000002.1"/>
</dbReference>
<accession>A0ABW1ZQQ9</accession>
<name>A0ABW1ZQQ9_9DEIO</name>
<organism evidence="1 2">
    <name type="scientific">Deinococcus multiflagellatus</name>
    <dbReference type="NCBI Taxonomy" id="1656887"/>
    <lineage>
        <taxon>Bacteria</taxon>
        <taxon>Thermotogati</taxon>
        <taxon>Deinococcota</taxon>
        <taxon>Deinococci</taxon>
        <taxon>Deinococcales</taxon>
        <taxon>Deinococcaceae</taxon>
        <taxon>Deinococcus</taxon>
    </lineage>
</organism>
<evidence type="ECO:0000313" key="1">
    <source>
        <dbReference type="EMBL" id="MFC6662938.1"/>
    </source>
</evidence>
<evidence type="ECO:0000313" key="2">
    <source>
        <dbReference type="Proteomes" id="UP001596317"/>
    </source>
</evidence>
<keyword evidence="2" id="KW-1185">Reference proteome</keyword>
<proteinExistence type="predicted"/>
<gene>
    <name evidence="1" type="ORF">ACFP90_23120</name>
</gene>
<sequence length="127" mass="14324">MINPFALSPEHHLLRRLNDREPTTLLDAVARVVQLYPQFTVLGCAAPGQDPQPSAAAMRAWDAIAREPWTRAVRQGHRHGLVLTGQGELRLQDLWHREVITPYLRRVEHDLGEGAARQAAAELARER</sequence>
<dbReference type="EMBL" id="JBHSWB010000002">
    <property type="protein sequence ID" value="MFC6662938.1"/>
    <property type="molecule type" value="Genomic_DNA"/>
</dbReference>
<dbReference type="Proteomes" id="UP001596317">
    <property type="component" value="Unassembled WGS sequence"/>
</dbReference>
<reference evidence="2" key="1">
    <citation type="journal article" date="2019" name="Int. J. Syst. Evol. Microbiol.">
        <title>The Global Catalogue of Microorganisms (GCM) 10K type strain sequencing project: providing services to taxonomists for standard genome sequencing and annotation.</title>
        <authorList>
            <consortium name="The Broad Institute Genomics Platform"/>
            <consortium name="The Broad Institute Genome Sequencing Center for Infectious Disease"/>
            <person name="Wu L."/>
            <person name="Ma J."/>
        </authorList>
    </citation>
    <scope>NUCLEOTIDE SEQUENCE [LARGE SCALE GENOMIC DNA]</scope>
    <source>
        <strain evidence="2">CCUG 63830</strain>
    </source>
</reference>
<comment type="caution">
    <text evidence="1">The sequence shown here is derived from an EMBL/GenBank/DDBJ whole genome shotgun (WGS) entry which is preliminary data.</text>
</comment>